<gene>
    <name evidence="2" type="ORF">K458DRAFT_389298</name>
</gene>
<dbReference type="EMBL" id="MU005582">
    <property type="protein sequence ID" value="KAF2684082.1"/>
    <property type="molecule type" value="Genomic_DNA"/>
</dbReference>
<protein>
    <submittedName>
        <fullName evidence="2">Uncharacterized protein</fullName>
    </submittedName>
</protein>
<dbReference type="PROSITE" id="PS51257">
    <property type="entry name" value="PROKAR_LIPOPROTEIN"/>
    <property type="match status" value="1"/>
</dbReference>
<proteinExistence type="predicted"/>
<dbReference type="AlphaFoldDB" id="A0A6G1J0P8"/>
<keyword evidence="3" id="KW-1185">Reference proteome</keyword>
<name>A0A6G1J0P8_9PLEO</name>
<accession>A0A6G1J0P8</accession>
<feature type="signal peptide" evidence="1">
    <location>
        <begin position="1"/>
        <end position="18"/>
    </location>
</feature>
<sequence length="137" mass="14334">MRISILITALMSSIAVSALPTTSSSTSSICSCDTSPSVGATIFKESNPTACGNVASDYTTIPTGQGCIDLSNFFGSWEDHVGALVVAKGQKCEFYTEFACPSTNAPLCLGSKTEPIIKATVPKTYQGKIKSAQCHKL</sequence>
<evidence type="ECO:0000313" key="2">
    <source>
        <dbReference type="EMBL" id="KAF2684082.1"/>
    </source>
</evidence>
<keyword evidence="1" id="KW-0732">Signal</keyword>
<organism evidence="2 3">
    <name type="scientific">Lentithecium fluviatile CBS 122367</name>
    <dbReference type="NCBI Taxonomy" id="1168545"/>
    <lineage>
        <taxon>Eukaryota</taxon>
        <taxon>Fungi</taxon>
        <taxon>Dikarya</taxon>
        <taxon>Ascomycota</taxon>
        <taxon>Pezizomycotina</taxon>
        <taxon>Dothideomycetes</taxon>
        <taxon>Pleosporomycetidae</taxon>
        <taxon>Pleosporales</taxon>
        <taxon>Massarineae</taxon>
        <taxon>Lentitheciaceae</taxon>
        <taxon>Lentithecium</taxon>
    </lineage>
</organism>
<dbReference type="Proteomes" id="UP000799291">
    <property type="component" value="Unassembled WGS sequence"/>
</dbReference>
<feature type="chain" id="PRO_5026357600" evidence="1">
    <location>
        <begin position="19"/>
        <end position="137"/>
    </location>
</feature>
<evidence type="ECO:0000256" key="1">
    <source>
        <dbReference type="SAM" id="SignalP"/>
    </source>
</evidence>
<evidence type="ECO:0000313" key="3">
    <source>
        <dbReference type="Proteomes" id="UP000799291"/>
    </source>
</evidence>
<reference evidence="2" key="1">
    <citation type="journal article" date="2020" name="Stud. Mycol.">
        <title>101 Dothideomycetes genomes: a test case for predicting lifestyles and emergence of pathogens.</title>
        <authorList>
            <person name="Haridas S."/>
            <person name="Albert R."/>
            <person name="Binder M."/>
            <person name="Bloem J."/>
            <person name="Labutti K."/>
            <person name="Salamov A."/>
            <person name="Andreopoulos B."/>
            <person name="Baker S."/>
            <person name="Barry K."/>
            <person name="Bills G."/>
            <person name="Bluhm B."/>
            <person name="Cannon C."/>
            <person name="Castanera R."/>
            <person name="Culley D."/>
            <person name="Daum C."/>
            <person name="Ezra D."/>
            <person name="Gonzalez J."/>
            <person name="Henrissat B."/>
            <person name="Kuo A."/>
            <person name="Liang C."/>
            <person name="Lipzen A."/>
            <person name="Lutzoni F."/>
            <person name="Magnuson J."/>
            <person name="Mondo S."/>
            <person name="Nolan M."/>
            <person name="Ohm R."/>
            <person name="Pangilinan J."/>
            <person name="Park H.-J."/>
            <person name="Ramirez L."/>
            <person name="Alfaro M."/>
            <person name="Sun H."/>
            <person name="Tritt A."/>
            <person name="Yoshinaga Y."/>
            <person name="Zwiers L.-H."/>
            <person name="Turgeon B."/>
            <person name="Goodwin S."/>
            <person name="Spatafora J."/>
            <person name="Crous P."/>
            <person name="Grigoriev I."/>
        </authorList>
    </citation>
    <scope>NUCLEOTIDE SEQUENCE</scope>
    <source>
        <strain evidence="2">CBS 122367</strain>
    </source>
</reference>
<dbReference type="OrthoDB" id="3786098at2759"/>